<dbReference type="AlphaFoldDB" id="A0A498JY99"/>
<organism evidence="1 2">
    <name type="scientific">Malus domestica</name>
    <name type="common">Apple</name>
    <name type="synonym">Pyrus malus</name>
    <dbReference type="NCBI Taxonomy" id="3750"/>
    <lineage>
        <taxon>Eukaryota</taxon>
        <taxon>Viridiplantae</taxon>
        <taxon>Streptophyta</taxon>
        <taxon>Embryophyta</taxon>
        <taxon>Tracheophyta</taxon>
        <taxon>Spermatophyta</taxon>
        <taxon>Magnoliopsida</taxon>
        <taxon>eudicotyledons</taxon>
        <taxon>Gunneridae</taxon>
        <taxon>Pentapetalae</taxon>
        <taxon>rosids</taxon>
        <taxon>fabids</taxon>
        <taxon>Rosales</taxon>
        <taxon>Rosaceae</taxon>
        <taxon>Amygdaloideae</taxon>
        <taxon>Maleae</taxon>
        <taxon>Malus</taxon>
    </lineage>
</organism>
<reference evidence="1 2" key="1">
    <citation type="submission" date="2018-10" db="EMBL/GenBank/DDBJ databases">
        <title>A high-quality apple genome assembly.</title>
        <authorList>
            <person name="Hu J."/>
        </authorList>
    </citation>
    <scope>NUCLEOTIDE SEQUENCE [LARGE SCALE GENOMIC DNA]</scope>
    <source>
        <strain evidence="2">cv. HFTH1</strain>
        <tissue evidence="1">Young leaf</tissue>
    </source>
</reference>
<accession>A0A498JY99</accession>
<sequence>MAMGKGNFSSSWFLLHKITMTKFHGLAAGRGTRAAALHVIKARSFSGSSNTKALLKQELQSEIPGESSSVCIYKVPNTFRQVKSKAYQPSIVSIGPYHHGLPSLQEMEKLKRVYFHRVFKPKPEELDQATEAMQKLEEAARSCYSEESKLCSEEFVKMMLIDGCFIVELLRDSMQQDFVHTPSTIKRWMLPTLRQDLIKLENQLPLFVLRELFQLTARSSCFSSEHEQPASLELEALALRFINPLLQGHLDPNKPLEHFTPKQLQADEGKHKHFLHLFHHSIRPDHEKGFSTLPWQEPRGKQTQLIRSIQELKEAGVKLKTDMNRQPLDISFRSTLRGKVLTIPQIHINDHRGTLFRNLLAFEKCHQNCHQDVTSYLFFLDGLINSSKDVGLLHYHGVLQHSLGSNRSVAKLVNNLCKEVGPDASQTYLYRVIGDANFYYDSKLAKVRAALVHHYLSSWVVGISTLGGILALYLTLIQTGCGVAAAKKDLEHKFSFGAFLKDSLFITYLEKILVFSKDLEHKFYVGAFLTDEDSDEDNDEALNAMDWPHDLEQFMESMF</sequence>
<dbReference type="Proteomes" id="UP000290289">
    <property type="component" value="Chromosome 4"/>
</dbReference>
<evidence type="ECO:0000313" key="1">
    <source>
        <dbReference type="EMBL" id="RXI00860.1"/>
    </source>
</evidence>
<dbReference type="PANTHER" id="PTHR31170:SF21">
    <property type="match status" value="1"/>
</dbReference>
<comment type="caution">
    <text evidence="1">The sequence shown here is derived from an EMBL/GenBank/DDBJ whole genome shotgun (WGS) entry which is preliminary data.</text>
</comment>
<dbReference type="PANTHER" id="PTHR31170">
    <property type="entry name" value="BNAC04G53230D PROTEIN"/>
    <property type="match status" value="1"/>
</dbReference>
<proteinExistence type="predicted"/>
<dbReference type="EMBL" id="RDQH01000330">
    <property type="protein sequence ID" value="RXI00860.1"/>
    <property type="molecule type" value="Genomic_DNA"/>
</dbReference>
<dbReference type="InterPro" id="IPR004158">
    <property type="entry name" value="DUF247_pln"/>
</dbReference>
<evidence type="ECO:0000313" key="2">
    <source>
        <dbReference type="Proteomes" id="UP000290289"/>
    </source>
</evidence>
<dbReference type="Pfam" id="PF03140">
    <property type="entry name" value="DUF247"/>
    <property type="match status" value="1"/>
</dbReference>
<name>A0A498JY99_MALDO</name>
<keyword evidence="2" id="KW-1185">Reference proteome</keyword>
<protein>
    <submittedName>
        <fullName evidence="1">Uncharacterized protein</fullName>
    </submittedName>
</protein>
<gene>
    <name evidence="1" type="ORF">DVH24_001094</name>
</gene>